<name>A0ABU0AF93_9BACI</name>
<dbReference type="Proteomes" id="UP001238088">
    <property type="component" value="Unassembled WGS sequence"/>
</dbReference>
<reference evidence="3 4" key="1">
    <citation type="submission" date="2023-07" db="EMBL/GenBank/DDBJ databases">
        <title>Genomic Encyclopedia of Type Strains, Phase IV (KMG-IV): sequencing the most valuable type-strain genomes for metagenomic binning, comparative biology and taxonomic classification.</title>
        <authorList>
            <person name="Goeker M."/>
        </authorList>
    </citation>
    <scope>NUCLEOTIDE SEQUENCE [LARGE SCALE GENOMIC DNA]</scope>
    <source>
        <strain evidence="3 4">DSM 23494</strain>
    </source>
</reference>
<feature type="coiled-coil region" evidence="1">
    <location>
        <begin position="83"/>
        <end position="110"/>
    </location>
</feature>
<organism evidence="3 4">
    <name type="scientific">Cytobacillus purgationiresistens</name>
    <dbReference type="NCBI Taxonomy" id="863449"/>
    <lineage>
        <taxon>Bacteria</taxon>
        <taxon>Bacillati</taxon>
        <taxon>Bacillota</taxon>
        <taxon>Bacilli</taxon>
        <taxon>Bacillales</taxon>
        <taxon>Bacillaceae</taxon>
        <taxon>Cytobacillus</taxon>
    </lineage>
</organism>
<evidence type="ECO:0000256" key="1">
    <source>
        <dbReference type="SAM" id="Coils"/>
    </source>
</evidence>
<proteinExistence type="predicted"/>
<protein>
    <recommendedName>
        <fullName evidence="2">Bacteriophage SP-beta YorD domain-containing protein</fullName>
    </recommendedName>
</protein>
<dbReference type="InterPro" id="IPR019094">
    <property type="entry name" value="Phage_SP-beta_YorD"/>
</dbReference>
<evidence type="ECO:0000313" key="3">
    <source>
        <dbReference type="EMBL" id="MDQ0269924.1"/>
    </source>
</evidence>
<feature type="domain" description="Bacteriophage SP-beta YorD" evidence="2">
    <location>
        <begin position="11"/>
        <end position="65"/>
    </location>
</feature>
<dbReference type="RefSeq" id="WP_307473889.1">
    <property type="nucleotide sequence ID" value="NZ_JAUSUB010000006.1"/>
</dbReference>
<keyword evidence="4" id="KW-1185">Reference proteome</keyword>
<evidence type="ECO:0000259" key="2">
    <source>
        <dbReference type="Pfam" id="PF09636"/>
    </source>
</evidence>
<evidence type="ECO:0000313" key="4">
    <source>
        <dbReference type="Proteomes" id="UP001238088"/>
    </source>
</evidence>
<comment type="caution">
    <text evidence="3">The sequence shown here is derived from an EMBL/GenBank/DDBJ whole genome shotgun (WGS) entry which is preliminary data.</text>
</comment>
<dbReference type="Pfam" id="PF09636">
    <property type="entry name" value="XkdW"/>
    <property type="match status" value="1"/>
</dbReference>
<gene>
    <name evidence="3" type="ORF">J2S17_001796</name>
</gene>
<accession>A0ABU0AF93</accession>
<dbReference type="SUPFAM" id="SSF159865">
    <property type="entry name" value="XkdW-like"/>
    <property type="match status" value="1"/>
</dbReference>
<dbReference type="InterPro" id="IPR035950">
    <property type="entry name" value="XkdW-like_sf"/>
</dbReference>
<dbReference type="Gene3D" id="3.30.56.60">
    <property type="entry name" value="XkdW-like"/>
    <property type="match status" value="1"/>
</dbReference>
<dbReference type="EMBL" id="JAUSUB010000006">
    <property type="protein sequence ID" value="MDQ0269924.1"/>
    <property type="molecule type" value="Genomic_DNA"/>
</dbReference>
<keyword evidence="1" id="KW-0175">Coiled coil</keyword>
<sequence length="138" mass="15477">MTVSSNMNFDAAIRRLYPDAVPNVDYVITADVEGRQSIAHWDYNDVPLPTLEDIQTAWEEVLDNPPKDPLTPAEELLAVKLQLASVLKINAEKEIELQKLKEQNAFLIVNGAQKEIELQSIKEQNASILLILAQNNLV</sequence>